<name>A0A7M2YVQ5_9ACTN</name>
<dbReference type="PROSITE" id="PS50106">
    <property type="entry name" value="PDZ"/>
    <property type="match status" value="1"/>
</dbReference>
<comment type="caution">
    <text evidence="4">The sequence shown here is derived from an EMBL/GenBank/DDBJ whole genome shotgun (WGS) entry which is preliminary data.</text>
</comment>
<dbReference type="Proteomes" id="UP000254134">
    <property type="component" value="Unassembled WGS sequence"/>
</dbReference>
<dbReference type="InterPro" id="IPR036034">
    <property type="entry name" value="PDZ_sf"/>
</dbReference>
<dbReference type="GO" id="GO:0004252">
    <property type="term" value="F:serine-type endopeptidase activity"/>
    <property type="evidence" value="ECO:0007669"/>
    <property type="project" value="InterPro"/>
</dbReference>
<dbReference type="Gene3D" id="2.40.10.120">
    <property type="match status" value="1"/>
</dbReference>
<accession>A0A7M2YVQ5</accession>
<dbReference type="Pfam" id="PF13365">
    <property type="entry name" value="Trypsin_2"/>
    <property type="match status" value="1"/>
</dbReference>
<gene>
    <name evidence="4" type="ORF">Gocc_2202</name>
</gene>
<evidence type="ECO:0000256" key="2">
    <source>
        <dbReference type="ARBA" id="ARBA00022801"/>
    </source>
</evidence>
<keyword evidence="5" id="KW-1185">Reference proteome</keyword>
<dbReference type="Pfam" id="PF13180">
    <property type="entry name" value="PDZ_2"/>
    <property type="match status" value="1"/>
</dbReference>
<evidence type="ECO:0000313" key="4">
    <source>
        <dbReference type="EMBL" id="RDI74105.1"/>
    </source>
</evidence>
<evidence type="ECO:0000313" key="5">
    <source>
        <dbReference type="Proteomes" id="UP000254134"/>
    </source>
</evidence>
<reference evidence="5" key="2">
    <citation type="journal article" date="2019" name="MicrobiologyOpen">
        <title>High-quality draft genome sequence of Gaiella occulta isolated from a 150 meter deep mineral water borehole and comparison with the genome sequences of other deep-branching lineages of the phylum Actinobacteria.</title>
        <authorList>
            <person name="Severino R."/>
            <person name="Froufe H.J.C."/>
            <person name="Barroso C."/>
            <person name="Albuquerque L."/>
            <person name="Lobo-da-Cunha A."/>
            <person name="da Costa M.S."/>
            <person name="Egas C."/>
        </authorList>
    </citation>
    <scope>NUCLEOTIDE SEQUENCE [LARGE SCALE GENOMIC DNA]</scope>
    <source>
        <strain evidence="5">F2-233</strain>
    </source>
</reference>
<dbReference type="SUPFAM" id="SSF50156">
    <property type="entry name" value="PDZ domain-like"/>
    <property type="match status" value="1"/>
</dbReference>
<dbReference type="PANTHER" id="PTHR43343:SF3">
    <property type="entry name" value="PROTEASE DO-LIKE 8, CHLOROPLASTIC"/>
    <property type="match status" value="1"/>
</dbReference>
<dbReference type="InterPro" id="IPR009003">
    <property type="entry name" value="Peptidase_S1_PA"/>
</dbReference>
<dbReference type="PRINTS" id="PR00834">
    <property type="entry name" value="PROTEASES2C"/>
</dbReference>
<organism evidence="4 5">
    <name type="scientific">Gaiella occulta</name>
    <dbReference type="NCBI Taxonomy" id="1002870"/>
    <lineage>
        <taxon>Bacteria</taxon>
        <taxon>Bacillati</taxon>
        <taxon>Actinomycetota</taxon>
        <taxon>Thermoleophilia</taxon>
        <taxon>Gaiellales</taxon>
        <taxon>Gaiellaceae</taxon>
        <taxon>Gaiella</taxon>
    </lineage>
</organism>
<dbReference type="InterPro" id="IPR051201">
    <property type="entry name" value="Chloro_Bact_Ser_Proteases"/>
</dbReference>
<sequence>MRPAPPAIVAVVAALLGGITALVLGAATGLTSGETRTVVVPGAAVTTELRPAAVPALGNRFDPAAIYAARAPGVVTLYADLGADGQSQGSGFVVDAAGTILTNAHVVTNVAAAAGQKVVGARRLYAEFKDRDRAPARIVGWDLFSDVAVVRVDPADHALAPVPLGDSASAVVGEPVAAIGSPFNEQSSLSVGVVSATDRTIESLTSSFSVVGAIQIDAPINRGNSGGPLFDARGRVIGINAQIRSTSGSAEGVGFAIPIDVARRALVQLERFGRVSYAYVGITTQDVTPGLARRFGFAAARGALVARVEPGTPAAKAGLRGGSRSETVNGLRVALGGDLIVRIGSVRIDGAGDVSRAVLELSPGQKVPFVVLRQGTRRETIEVTLAERPA</sequence>
<evidence type="ECO:0000256" key="1">
    <source>
        <dbReference type="ARBA" id="ARBA00022670"/>
    </source>
</evidence>
<dbReference type="SUPFAM" id="SSF50494">
    <property type="entry name" value="Trypsin-like serine proteases"/>
    <property type="match status" value="1"/>
</dbReference>
<dbReference type="InterPro" id="IPR001940">
    <property type="entry name" value="Peptidase_S1C"/>
</dbReference>
<dbReference type="PANTHER" id="PTHR43343">
    <property type="entry name" value="PEPTIDASE S12"/>
    <property type="match status" value="1"/>
</dbReference>
<keyword evidence="2" id="KW-0378">Hydrolase</keyword>
<feature type="domain" description="PDZ" evidence="3">
    <location>
        <begin position="281"/>
        <end position="330"/>
    </location>
</feature>
<evidence type="ECO:0000259" key="3">
    <source>
        <dbReference type="PROSITE" id="PS50106"/>
    </source>
</evidence>
<protein>
    <submittedName>
        <fullName evidence="4">Trypsin-like serine protease</fullName>
    </submittedName>
</protein>
<dbReference type="SMART" id="SM00228">
    <property type="entry name" value="PDZ"/>
    <property type="match status" value="1"/>
</dbReference>
<proteinExistence type="predicted"/>
<dbReference type="Gene3D" id="2.30.42.10">
    <property type="match status" value="1"/>
</dbReference>
<dbReference type="InterPro" id="IPR001478">
    <property type="entry name" value="PDZ"/>
</dbReference>
<dbReference type="EMBL" id="QQZY01000005">
    <property type="protein sequence ID" value="RDI74105.1"/>
    <property type="molecule type" value="Genomic_DNA"/>
</dbReference>
<keyword evidence="1 4" id="KW-0645">Protease</keyword>
<dbReference type="OrthoDB" id="9758917at2"/>
<reference evidence="4 5" key="1">
    <citation type="submission" date="2018-07" db="EMBL/GenBank/DDBJ databases">
        <title>High-quality-draft genome sequence of Gaiella occulta.</title>
        <authorList>
            <person name="Severino R."/>
            <person name="Froufe H.J.C."/>
            <person name="Rainey F.A."/>
            <person name="Barroso C."/>
            <person name="Albuquerque L."/>
            <person name="Lobo-Da-Cunha A."/>
            <person name="Da Costa M.S."/>
            <person name="Egas C."/>
        </authorList>
    </citation>
    <scope>NUCLEOTIDE SEQUENCE [LARGE SCALE GENOMIC DNA]</scope>
    <source>
        <strain evidence="4 5">F2-233</strain>
    </source>
</reference>
<dbReference type="AlphaFoldDB" id="A0A7M2YVQ5"/>
<dbReference type="GO" id="GO:0006508">
    <property type="term" value="P:proteolysis"/>
    <property type="evidence" value="ECO:0007669"/>
    <property type="project" value="UniProtKB-KW"/>
</dbReference>
<dbReference type="RefSeq" id="WP_114796621.1">
    <property type="nucleotide sequence ID" value="NZ_QQZY01000005.1"/>
</dbReference>